<proteinExistence type="predicted"/>
<evidence type="ECO:0000256" key="1">
    <source>
        <dbReference type="ARBA" id="ARBA00022737"/>
    </source>
</evidence>
<feature type="repeat" description="ANK" evidence="3">
    <location>
        <begin position="79"/>
        <end position="111"/>
    </location>
</feature>
<dbReference type="SUPFAM" id="SSF48403">
    <property type="entry name" value="Ankyrin repeat"/>
    <property type="match status" value="1"/>
</dbReference>
<organism evidence="4 5">
    <name type="scientific">Aromatoleum bremense</name>
    <dbReference type="NCBI Taxonomy" id="76115"/>
    <lineage>
        <taxon>Bacteria</taxon>
        <taxon>Pseudomonadati</taxon>
        <taxon>Pseudomonadota</taxon>
        <taxon>Betaproteobacteria</taxon>
        <taxon>Rhodocyclales</taxon>
        <taxon>Rhodocyclaceae</taxon>
        <taxon>Aromatoleum</taxon>
    </lineage>
</organism>
<dbReference type="Gene3D" id="1.25.40.20">
    <property type="entry name" value="Ankyrin repeat-containing domain"/>
    <property type="match status" value="1"/>
</dbReference>
<dbReference type="InterPro" id="IPR002110">
    <property type="entry name" value="Ankyrin_rpt"/>
</dbReference>
<reference evidence="4 5" key="1">
    <citation type="submission" date="2019-12" db="EMBL/GenBank/DDBJ databases">
        <title>Comparative genomics gives insights into the taxonomy of the Azoarcus-Aromatoleum group and reveals separate origins of nif in the plant-associated Azoarcus and non-plant-associated Aromatoleum sub-groups.</title>
        <authorList>
            <person name="Lafos M."/>
            <person name="Maluk M."/>
            <person name="Batista M."/>
            <person name="Junghare M."/>
            <person name="Carmona M."/>
            <person name="Faoro H."/>
            <person name="Cruz L.M."/>
            <person name="Battistoni F."/>
            <person name="De Souza E."/>
            <person name="Pedrosa F."/>
            <person name="Chen W.-M."/>
            <person name="Poole P.S."/>
            <person name="Dixon R.A."/>
            <person name="James E.K."/>
        </authorList>
    </citation>
    <scope>NUCLEOTIDE SEQUENCE [LARGE SCALE GENOMIC DNA]</scope>
    <source>
        <strain evidence="4 5">PbN1</strain>
    </source>
</reference>
<evidence type="ECO:0000313" key="4">
    <source>
        <dbReference type="EMBL" id="NMG14858.1"/>
    </source>
</evidence>
<evidence type="ECO:0000313" key="5">
    <source>
        <dbReference type="Proteomes" id="UP000633943"/>
    </source>
</evidence>
<dbReference type="Proteomes" id="UP000633943">
    <property type="component" value="Unassembled WGS sequence"/>
</dbReference>
<keyword evidence="2 3" id="KW-0040">ANK repeat</keyword>
<dbReference type="RefSeq" id="WP_169201604.1">
    <property type="nucleotide sequence ID" value="NZ_CP059467.1"/>
</dbReference>
<dbReference type="SMART" id="SM00248">
    <property type="entry name" value="ANK"/>
    <property type="match status" value="3"/>
</dbReference>
<feature type="repeat" description="ANK" evidence="3">
    <location>
        <begin position="46"/>
        <end position="78"/>
    </location>
</feature>
<protein>
    <submittedName>
        <fullName evidence="4">Ankyrin repeat domain-containing protein</fullName>
    </submittedName>
</protein>
<sequence>MNDMADKGPMAAHLEQALLDAVRTGNAQEVLRRLDDGLSFAWRDAEGCSALFHAVYRRQWKVVDALLARGASIDLPDFRGWTPLFWAAFNGHADIVMFLISRGADPDVRTAEGEWPLFWAVYKGHMAVVRHLLIGGARRDLLDGDGHDVLWLARTLKRREFVAMLEGQRRRHGISRAQPDET</sequence>
<comment type="caution">
    <text evidence="4">The sequence shown here is derived from an EMBL/GenBank/DDBJ whole genome shotgun (WGS) entry which is preliminary data.</text>
</comment>
<keyword evidence="5" id="KW-1185">Reference proteome</keyword>
<dbReference type="Pfam" id="PF00023">
    <property type="entry name" value="Ank"/>
    <property type="match status" value="1"/>
</dbReference>
<gene>
    <name evidence="4" type="ORF">GPA24_04720</name>
</gene>
<evidence type="ECO:0000256" key="2">
    <source>
        <dbReference type="ARBA" id="ARBA00023043"/>
    </source>
</evidence>
<dbReference type="PANTHER" id="PTHR24171">
    <property type="entry name" value="ANKYRIN REPEAT DOMAIN-CONTAINING PROTEIN 39-RELATED"/>
    <property type="match status" value="1"/>
</dbReference>
<accession>A0ABX1NSH6</accession>
<evidence type="ECO:0000256" key="3">
    <source>
        <dbReference type="PROSITE-ProRule" id="PRU00023"/>
    </source>
</evidence>
<dbReference type="InterPro" id="IPR036770">
    <property type="entry name" value="Ankyrin_rpt-contain_sf"/>
</dbReference>
<dbReference type="EMBL" id="WTVP01000008">
    <property type="protein sequence ID" value="NMG14858.1"/>
    <property type="molecule type" value="Genomic_DNA"/>
</dbReference>
<dbReference type="PROSITE" id="PS50297">
    <property type="entry name" value="ANK_REP_REGION"/>
    <property type="match status" value="1"/>
</dbReference>
<name>A0ABX1NSH6_9RHOO</name>
<feature type="repeat" description="ANK" evidence="3">
    <location>
        <begin position="112"/>
        <end position="144"/>
    </location>
</feature>
<dbReference type="Pfam" id="PF12796">
    <property type="entry name" value="Ank_2"/>
    <property type="match status" value="1"/>
</dbReference>
<dbReference type="PROSITE" id="PS50088">
    <property type="entry name" value="ANK_REPEAT"/>
    <property type="match status" value="3"/>
</dbReference>
<keyword evidence="1" id="KW-0677">Repeat</keyword>